<gene>
    <name evidence="2" type="ORF">NCTC12112_00803</name>
</gene>
<evidence type="ECO:0000313" key="3">
    <source>
        <dbReference type="Proteomes" id="UP000249008"/>
    </source>
</evidence>
<dbReference type="GeneID" id="78455387"/>
<dbReference type="GO" id="GO:0016757">
    <property type="term" value="F:glycosyltransferase activity"/>
    <property type="evidence" value="ECO:0007669"/>
    <property type="project" value="TreeGrafter"/>
</dbReference>
<dbReference type="EMBL" id="LS483487">
    <property type="protein sequence ID" value="SQJ00523.1"/>
    <property type="molecule type" value="Genomic_DNA"/>
</dbReference>
<dbReference type="PANTHER" id="PTHR46401:SF2">
    <property type="entry name" value="GLYCOSYLTRANSFERASE WBBK-RELATED"/>
    <property type="match status" value="1"/>
</dbReference>
<dbReference type="RefSeq" id="WP_106878583.1">
    <property type="nucleotide sequence ID" value="NZ_CP028105.1"/>
</dbReference>
<dbReference type="Gene3D" id="3.40.50.2000">
    <property type="entry name" value="Glycogen Phosphorylase B"/>
    <property type="match status" value="1"/>
</dbReference>
<dbReference type="SUPFAM" id="SSF53756">
    <property type="entry name" value="UDP-Glycosyltransferase/glycogen phosphorylase"/>
    <property type="match status" value="1"/>
</dbReference>
<evidence type="ECO:0000313" key="2">
    <source>
        <dbReference type="EMBL" id="SQJ00523.1"/>
    </source>
</evidence>
<dbReference type="Proteomes" id="UP000249008">
    <property type="component" value="Chromosome 1"/>
</dbReference>
<evidence type="ECO:0000256" key="1">
    <source>
        <dbReference type="ARBA" id="ARBA00022679"/>
    </source>
</evidence>
<accession>A0AAX2J806</accession>
<organism evidence="2 3">
    <name type="scientific">Fusobacterium ulcerans</name>
    <dbReference type="NCBI Taxonomy" id="861"/>
    <lineage>
        <taxon>Bacteria</taxon>
        <taxon>Fusobacteriati</taxon>
        <taxon>Fusobacteriota</taxon>
        <taxon>Fusobacteriia</taxon>
        <taxon>Fusobacteriales</taxon>
        <taxon>Fusobacteriaceae</taxon>
        <taxon>Fusobacterium</taxon>
    </lineage>
</organism>
<proteinExistence type="predicted"/>
<dbReference type="KEGG" id="ful:C4N20_11235"/>
<dbReference type="GO" id="GO:0009103">
    <property type="term" value="P:lipopolysaccharide biosynthetic process"/>
    <property type="evidence" value="ECO:0007669"/>
    <property type="project" value="TreeGrafter"/>
</dbReference>
<dbReference type="AlphaFoldDB" id="A0AAX2J806"/>
<sequence length="364" mass="42838">MIKKMLFISSTDINETNFGGNICSYRNYKIMENFFLIDLINFSKLDNKNQFKAPKNKFFTLLNNIFNYAGLLTYSSEKMILDSIKKKKYEIIFLESSNFGKLAKKIKKINNNIKIITFFQNIEYDFIKSRIKREGKIYYIQLKATYYNEKLAVKFSDYLITLNNRDSGRLLEKYGRNSNFELPITLNDKVIKNNFKIENSYILFVGSLFFANYYGIKWFIENVMPYIEDKKLLIVGKGFEKKKKELQRKNVEVIGTVNNLEKYYTNAICMVMPIFDGAGMKVKTAEAMMYGKTIYGTKEAFEGYDVDYEKIGGLCQTEKDFIDKINKDKGIKFNFYSRKKFEEKYSNESALKSMDIFLKENDLI</sequence>
<reference evidence="2 3" key="1">
    <citation type="submission" date="2018-06" db="EMBL/GenBank/DDBJ databases">
        <authorList>
            <consortium name="Pathogen Informatics"/>
            <person name="Doyle S."/>
        </authorList>
    </citation>
    <scope>NUCLEOTIDE SEQUENCE [LARGE SCALE GENOMIC DNA]</scope>
    <source>
        <strain evidence="2 3">NCTC12112</strain>
    </source>
</reference>
<dbReference type="Pfam" id="PF13692">
    <property type="entry name" value="Glyco_trans_1_4"/>
    <property type="match status" value="1"/>
</dbReference>
<name>A0AAX2J806_9FUSO</name>
<dbReference type="PANTHER" id="PTHR46401">
    <property type="entry name" value="GLYCOSYLTRANSFERASE WBBK-RELATED"/>
    <property type="match status" value="1"/>
</dbReference>
<keyword evidence="1 2" id="KW-0808">Transferase</keyword>
<protein>
    <submittedName>
        <fullName evidence="2">Sugar transferase, PEP-CTERM/EpsH1 system associated</fullName>
    </submittedName>
</protein>